<evidence type="ECO:0000256" key="1">
    <source>
        <dbReference type="SAM" id="Coils"/>
    </source>
</evidence>
<feature type="compositionally biased region" description="Polar residues" evidence="2">
    <location>
        <begin position="571"/>
        <end position="596"/>
    </location>
</feature>
<feature type="compositionally biased region" description="Basic and acidic residues" evidence="2">
    <location>
        <begin position="399"/>
        <end position="408"/>
    </location>
</feature>
<feature type="region of interest" description="Disordered" evidence="2">
    <location>
        <begin position="1"/>
        <end position="20"/>
    </location>
</feature>
<evidence type="ECO:0000313" key="4">
    <source>
        <dbReference type="Proteomes" id="UP001107558"/>
    </source>
</evidence>
<dbReference type="AlphaFoldDB" id="A0A9J6C8X6"/>
<dbReference type="EMBL" id="JADBJN010000002">
    <property type="protein sequence ID" value="KAG5678529.1"/>
    <property type="molecule type" value="Genomic_DNA"/>
</dbReference>
<feature type="coiled-coil region" evidence="1">
    <location>
        <begin position="721"/>
        <end position="768"/>
    </location>
</feature>
<keyword evidence="4" id="KW-1185">Reference proteome</keyword>
<feature type="compositionally biased region" description="Polar residues" evidence="2">
    <location>
        <begin position="105"/>
        <end position="115"/>
    </location>
</feature>
<feature type="region of interest" description="Disordered" evidence="2">
    <location>
        <begin position="399"/>
        <end position="429"/>
    </location>
</feature>
<feature type="compositionally biased region" description="Basic and acidic residues" evidence="2">
    <location>
        <begin position="881"/>
        <end position="891"/>
    </location>
</feature>
<feature type="region of interest" description="Disordered" evidence="2">
    <location>
        <begin position="48"/>
        <end position="153"/>
    </location>
</feature>
<evidence type="ECO:0000313" key="3">
    <source>
        <dbReference type="EMBL" id="KAG5678529.1"/>
    </source>
</evidence>
<keyword evidence="1" id="KW-0175">Coiled coil</keyword>
<feature type="compositionally biased region" description="Basic residues" evidence="2">
    <location>
        <begin position="120"/>
        <end position="134"/>
    </location>
</feature>
<accession>A0A9J6C8X6</accession>
<feature type="region of interest" description="Disordered" evidence="2">
    <location>
        <begin position="567"/>
        <end position="602"/>
    </location>
</feature>
<feature type="region of interest" description="Disordered" evidence="2">
    <location>
        <begin position="867"/>
        <end position="891"/>
    </location>
</feature>
<feature type="compositionally biased region" description="Low complexity" evidence="2">
    <location>
        <begin position="61"/>
        <end position="94"/>
    </location>
</feature>
<reference evidence="3" key="1">
    <citation type="submission" date="2021-03" db="EMBL/GenBank/DDBJ databases">
        <title>Chromosome level genome of the anhydrobiotic midge Polypedilum vanderplanki.</title>
        <authorList>
            <person name="Yoshida Y."/>
            <person name="Kikawada T."/>
            <person name="Gusev O."/>
        </authorList>
    </citation>
    <scope>NUCLEOTIDE SEQUENCE</scope>
    <source>
        <strain evidence="3">NIAS01</strain>
        <tissue evidence="3">Whole body or cell culture</tissue>
    </source>
</reference>
<organism evidence="3 4">
    <name type="scientific">Polypedilum vanderplanki</name>
    <name type="common">Sleeping chironomid midge</name>
    <dbReference type="NCBI Taxonomy" id="319348"/>
    <lineage>
        <taxon>Eukaryota</taxon>
        <taxon>Metazoa</taxon>
        <taxon>Ecdysozoa</taxon>
        <taxon>Arthropoda</taxon>
        <taxon>Hexapoda</taxon>
        <taxon>Insecta</taxon>
        <taxon>Pterygota</taxon>
        <taxon>Neoptera</taxon>
        <taxon>Endopterygota</taxon>
        <taxon>Diptera</taxon>
        <taxon>Nematocera</taxon>
        <taxon>Chironomoidea</taxon>
        <taxon>Chironomidae</taxon>
        <taxon>Chironominae</taxon>
        <taxon>Polypedilum</taxon>
        <taxon>Polypedilum</taxon>
    </lineage>
</organism>
<proteinExistence type="predicted"/>
<feature type="compositionally biased region" description="Basic and acidic residues" evidence="2">
    <location>
        <begin position="48"/>
        <end position="58"/>
    </location>
</feature>
<feature type="compositionally biased region" description="Basic and acidic residues" evidence="2">
    <location>
        <begin position="623"/>
        <end position="637"/>
    </location>
</feature>
<dbReference type="Proteomes" id="UP001107558">
    <property type="component" value="Chromosome 2"/>
</dbReference>
<feature type="compositionally biased region" description="Polar residues" evidence="2">
    <location>
        <begin position="409"/>
        <end position="429"/>
    </location>
</feature>
<comment type="caution">
    <text evidence="3">The sequence shown here is derived from an EMBL/GenBank/DDBJ whole genome shotgun (WGS) entry which is preliminary data.</text>
</comment>
<evidence type="ECO:0008006" key="5">
    <source>
        <dbReference type="Google" id="ProtNLM"/>
    </source>
</evidence>
<dbReference type="OrthoDB" id="7791743at2759"/>
<feature type="compositionally biased region" description="Polar residues" evidence="2">
    <location>
        <begin position="867"/>
        <end position="880"/>
    </location>
</feature>
<feature type="region of interest" description="Disordered" evidence="2">
    <location>
        <begin position="623"/>
        <end position="645"/>
    </location>
</feature>
<sequence>MDIASSSDGEISPDEFSDISEDDYFQHLESIIEKRKLELELMNEIEKKNYDDYPKENRYLNNQPNTSSSSSSRKNNNINSVGNKNNNGSKNVNKPRNKELGNRSYRASSALSTSYELPKKKYRQNKKKKRRYKQQKSYNLISLSSDDDDENTRFIDDTMQHNDKSNIQSEEEDEDEELLSLRLQALTSKQEVKELIEPETATTNFVPLPTVSSNQIMPNEEELLRIAALRSAVLKKKDHLKERKKLKMLENERPYSPTDIFEPILFDEAMDLSNSPLESPLNVIETTDTNDLNQEVDMDISNSYPGTPEREISDMEIVMSPQKLPDDINETNQSDDENEEDLRLMLLSNMNEKKKEITVNLKMAVERLKREQQKQNPTSSILVAQKSGTKTIKMILEEKNKKKNHEQTQKVSTNSDINSSLDTQSTNVSNIDNEAVNKISSEQRFEDETILLGKITNLQEQESFSKQLSPLKENNDETSFSTITDTKNIPLLPQNQEIAKNKRLITSLESVIKPVSPLVIRLQAESSDDEHTRVNKKSVRKNERSLNDFEQNLDCFLKNIRKSQEEKSKSLQRASSSTLHFAKSNASQTNNETIGKSKSAVKHLPLSSQMEYESLVKKMQLLQEKKKQRQEQRELKRTKSYSSTSTITNDNCLISKITDTHSQTTKEIDENTSKQQNNVMQKNVNKIDDTLSKIPLLDEAARERLINKTEINFHNHSKNLIDSIEKNMKMLDENALQMKQRRVVETKIQELEKTLSKYKSFLKVVNNKIKSNIPKIILSQRDMIKFRNRQHQFKEICKRVGESVRGEQYGLPDDQSATVIENFHKISNKTEELQHALKEQYASKQLKILVDRIKSFIPANELNENAKTVATSSNKDNNSSAKEREQNNENEKCVNNVEMDIKDINSNSKRVWEVLNTSSMKKIKLYDSPLEYLKHNSGNRNVNDIVCPFALEGTCNDEKCEMIHL</sequence>
<evidence type="ECO:0000256" key="2">
    <source>
        <dbReference type="SAM" id="MobiDB-lite"/>
    </source>
</evidence>
<gene>
    <name evidence="3" type="ORF">PVAND_008196</name>
</gene>
<protein>
    <recommendedName>
        <fullName evidence="5">Zinc-finger domain-containing protein</fullName>
    </recommendedName>
</protein>
<feature type="compositionally biased region" description="Acidic residues" evidence="2">
    <location>
        <begin position="11"/>
        <end position="20"/>
    </location>
</feature>
<feature type="coiled-coil region" evidence="1">
    <location>
        <begin position="347"/>
        <end position="374"/>
    </location>
</feature>
<name>A0A9J6C8X6_POLVA</name>